<dbReference type="RefSeq" id="WP_025020512.1">
    <property type="nucleotide sequence ID" value="NZ_AZFH01000011.1"/>
</dbReference>
<evidence type="ECO:0000313" key="3">
    <source>
        <dbReference type="Proteomes" id="UP000051048"/>
    </source>
</evidence>
<gene>
    <name evidence="2" type="ORF">FC36_GL000355</name>
</gene>
<comment type="caution">
    <text evidence="2">The sequence shown here is derived from an EMBL/GenBank/DDBJ whole genome shotgun (WGS) entry which is preliminary data.</text>
</comment>
<dbReference type="PATRIC" id="fig|1423740.3.peg.379"/>
<organism evidence="2 3">
    <name type="scientific">Ligilactobacillus equi DSM 15833 = JCM 10991</name>
    <dbReference type="NCBI Taxonomy" id="1423740"/>
    <lineage>
        <taxon>Bacteria</taxon>
        <taxon>Bacillati</taxon>
        <taxon>Bacillota</taxon>
        <taxon>Bacilli</taxon>
        <taxon>Lactobacillales</taxon>
        <taxon>Lactobacillaceae</taxon>
        <taxon>Ligilactobacillus</taxon>
    </lineage>
</organism>
<name>A0A0R1TPE5_9LACO</name>
<dbReference type="AlphaFoldDB" id="A0A0R1TPE5"/>
<evidence type="ECO:0000313" key="2">
    <source>
        <dbReference type="EMBL" id="KRL83309.1"/>
    </source>
</evidence>
<keyword evidence="1" id="KW-0175">Coiled coil</keyword>
<sequence>MNIWLSGYRSYELGVFKDNDPKVTVIKQALRKELINLLDRGLEWVLTGLQLGVEQWGIEVCLELKSEYPQLKIGALVAFSNFGQQWQEVNQSKLVQLKSQVDFFGEVSKNPYRSPQQLRNYQNFMLSHCHGALLVYDPEFEGKSKYDYQVLKEREDLNLSLIDMDQLQNEAELYQEKVQRENDY</sequence>
<dbReference type="STRING" id="1423740.FC36_GL000355"/>
<feature type="coiled-coil region" evidence="1">
    <location>
        <begin position="157"/>
        <end position="184"/>
    </location>
</feature>
<dbReference type="SUPFAM" id="SSF102405">
    <property type="entry name" value="MCP/YpsA-like"/>
    <property type="match status" value="1"/>
</dbReference>
<dbReference type="Gene3D" id="3.40.50.450">
    <property type="match status" value="1"/>
</dbReference>
<proteinExistence type="predicted"/>
<dbReference type="InterPro" id="IPR010697">
    <property type="entry name" value="YspA"/>
</dbReference>
<dbReference type="EMBL" id="AZFH01000011">
    <property type="protein sequence ID" value="KRL83309.1"/>
    <property type="molecule type" value="Genomic_DNA"/>
</dbReference>
<dbReference type="Pfam" id="PF06908">
    <property type="entry name" value="YpsA"/>
    <property type="match status" value="1"/>
</dbReference>
<dbReference type="NCBIfam" id="NF010181">
    <property type="entry name" value="PRK13660.1"/>
    <property type="match status" value="1"/>
</dbReference>
<evidence type="ECO:0000256" key="1">
    <source>
        <dbReference type="SAM" id="Coils"/>
    </source>
</evidence>
<dbReference type="OrthoDB" id="2301957at2"/>
<dbReference type="Proteomes" id="UP000051048">
    <property type="component" value="Unassembled WGS sequence"/>
</dbReference>
<dbReference type="PIRSF" id="PIRSF021290">
    <property type="entry name" value="DUF1273"/>
    <property type="match status" value="1"/>
</dbReference>
<protein>
    <submittedName>
        <fullName evidence="2">Uncharacterized protein</fullName>
    </submittedName>
</protein>
<accession>A0A0R1TPE5</accession>
<reference evidence="2 3" key="1">
    <citation type="journal article" date="2015" name="Genome Announc.">
        <title>Expanding the biotechnology potential of lactobacilli through comparative genomics of 213 strains and associated genera.</title>
        <authorList>
            <person name="Sun Z."/>
            <person name="Harris H.M."/>
            <person name="McCann A."/>
            <person name="Guo C."/>
            <person name="Argimon S."/>
            <person name="Zhang W."/>
            <person name="Yang X."/>
            <person name="Jeffery I.B."/>
            <person name="Cooney J.C."/>
            <person name="Kagawa T.F."/>
            <person name="Liu W."/>
            <person name="Song Y."/>
            <person name="Salvetti E."/>
            <person name="Wrobel A."/>
            <person name="Rasinkangas P."/>
            <person name="Parkhill J."/>
            <person name="Rea M.C."/>
            <person name="O'Sullivan O."/>
            <person name="Ritari J."/>
            <person name="Douillard F.P."/>
            <person name="Paul Ross R."/>
            <person name="Yang R."/>
            <person name="Briner A.E."/>
            <person name="Felis G.E."/>
            <person name="de Vos W.M."/>
            <person name="Barrangou R."/>
            <person name="Klaenhammer T.R."/>
            <person name="Caufield P.W."/>
            <person name="Cui Y."/>
            <person name="Zhang H."/>
            <person name="O'Toole P.W."/>
        </authorList>
    </citation>
    <scope>NUCLEOTIDE SEQUENCE [LARGE SCALE GENOMIC DNA]</scope>
    <source>
        <strain evidence="2 3">DSM 15833</strain>
    </source>
</reference>
<dbReference type="PANTHER" id="PTHR38440">
    <property type="entry name" value="UPF0398 PROTEIN YPSA"/>
    <property type="match status" value="1"/>
</dbReference>
<dbReference type="PANTHER" id="PTHR38440:SF1">
    <property type="entry name" value="UPF0398 PROTEIN SPR0331"/>
    <property type="match status" value="1"/>
</dbReference>